<dbReference type="PANTHER" id="PTHR34115">
    <property type="entry name" value="PROTEIN, PUTATIVE-RELATED"/>
    <property type="match status" value="1"/>
</dbReference>
<keyword evidence="3" id="KW-1185">Reference proteome</keyword>
<dbReference type="EMBL" id="BPVZ01000044">
    <property type="protein sequence ID" value="GKV15689.1"/>
    <property type="molecule type" value="Genomic_DNA"/>
</dbReference>
<proteinExistence type="predicted"/>
<evidence type="ECO:0000313" key="2">
    <source>
        <dbReference type="EMBL" id="GKV15689.1"/>
    </source>
</evidence>
<evidence type="ECO:0000313" key="3">
    <source>
        <dbReference type="Proteomes" id="UP001054252"/>
    </source>
</evidence>
<gene>
    <name evidence="2" type="ORF">SLEP1_g26454</name>
</gene>
<protein>
    <submittedName>
        <fullName evidence="2">Uncharacterized protein</fullName>
    </submittedName>
</protein>
<keyword evidence="1" id="KW-0812">Transmembrane</keyword>
<dbReference type="InterPro" id="IPR053258">
    <property type="entry name" value="Ca-permeable_cation_channel"/>
</dbReference>
<reference evidence="2 3" key="1">
    <citation type="journal article" date="2021" name="Commun. Biol.">
        <title>The genome of Shorea leprosula (Dipterocarpaceae) highlights the ecological relevance of drought in aseasonal tropical rainforests.</title>
        <authorList>
            <person name="Ng K.K.S."/>
            <person name="Kobayashi M.J."/>
            <person name="Fawcett J.A."/>
            <person name="Hatakeyama M."/>
            <person name="Paape T."/>
            <person name="Ng C.H."/>
            <person name="Ang C.C."/>
            <person name="Tnah L.H."/>
            <person name="Lee C.T."/>
            <person name="Nishiyama T."/>
            <person name="Sese J."/>
            <person name="O'Brien M.J."/>
            <person name="Copetti D."/>
            <person name="Mohd Noor M.I."/>
            <person name="Ong R.C."/>
            <person name="Putra M."/>
            <person name="Sireger I.Z."/>
            <person name="Indrioko S."/>
            <person name="Kosugi Y."/>
            <person name="Izuno A."/>
            <person name="Isagi Y."/>
            <person name="Lee S.L."/>
            <person name="Shimizu K.K."/>
        </authorList>
    </citation>
    <scope>NUCLEOTIDE SEQUENCE [LARGE SCALE GENOMIC DNA]</scope>
    <source>
        <strain evidence="2">214</strain>
    </source>
</reference>
<feature type="transmembrane region" description="Helical" evidence="1">
    <location>
        <begin position="21"/>
        <end position="43"/>
    </location>
</feature>
<keyword evidence="1" id="KW-0472">Membrane</keyword>
<name>A0AAV5JWC2_9ROSI</name>
<dbReference type="PANTHER" id="PTHR34115:SF13">
    <property type="entry name" value="RPB1A"/>
    <property type="match status" value="1"/>
</dbReference>
<dbReference type="AlphaFoldDB" id="A0AAV5JWC2"/>
<feature type="transmembrane region" description="Helical" evidence="1">
    <location>
        <begin position="55"/>
        <end position="75"/>
    </location>
</feature>
<dbReference type="Proteomes" id="UP001054252">
    <property type="component" value="Unassembled WGS sequence"/>
</dbReference>
<comment type="caution">
    <text evidence="2">The sequence shown here is derived from an EMBL/GenBank/DDBJ whole genome shotgun (WGS) entry which is preliminary data.</text>
</comment>
<accession>A0AAV5JWC2</accession>
<evidence type="ECO:0000256" key="1">
    <source>
        <dbReference type="SAM" id="Phobius"/>
    </source>
</evidence>
<sequence length="170" mass="19027">MPAFVSLVLLSKRRLYNKCCIHQNIGIASTGISVLVSLLQLRFQSAKQPPFETHRLHFIAFFIVILIFAVLLRIGIKLEATGSGCPAILSTVCLSIGYLSLIPLLWIIEPFIGWTALIVWFFFFVKCGCESYEELRDSIVAAVGRATSFLKALFNRSRNQNEEANISTNV</sequence>
<organism evidence="2 3">
    <name type="scientific">Rubroshorea leprosula</name>
    <dbReference type="NCBI Taxonomy" id="152421"/>
    <lineage>
        <taxon>Eukaryota</taxon>
        <taxon>Viridiplantae</taxon>
        <taxon>Streptophyta</taxon>
        <taxon>Embryophyta</taxon>
        <taxon>Tracheophyta</taxon>
        <taxon>Spermatophyta</taxon>
        <taxon>Magnoliopsida</taxon>
        <taxon>eudicotyledons</taxon>
        <taxon>Gunneridae</taxon>
        <taxon>Pentapetalae</taxon>
        <taxon>rosids</taxon>
        <taxon>malvids</taxon>
        <taxon>Malvales</taxon>
        <taxon>Dipterocarpaceae</taxon>
        <taxon>Rubroshorea</taxon>
    </lineage>
</organism>
<keyword evidence="1" id="KW-1133">Transmembrane helix</keyword>
<feature type="transmembrane region" description="Helical" evidence="1">
    <location>
        <begin position="111"/>
        <end position="129"/>
    </location>
</feature>
<feature type="transmembrane region" description="Helical" evidence="1">
    <location>
        <begin position="87"/>
        <end position="105"/>
    </location>
</feature>